<reference evidence="1" key="1">
    <citation type="submission" date="2023-04" db="EMBL/GenBank/DDBJ databases">
        <title>Draft Genome sequencing of Naganishia species isolated from polar environments using Oxford Nanopore Technology.</title>
        <authorList>
            <person name="Leo P."/>
            <person name="Venkateswaran K."/>
        </authorList>
    </citation>
    <scope>NUCLEOTIDE SEQUENCE</scope>
    <source>
        <strain evidence="1">MNA-CCFEE 5423</strain>
    </source>
</reference>
<dbReference type="Proteomes" id="UP001227268">
    <property type="component" value="Unassembled WGS sequence"/>
</dbReference>
<keyword evidence="2" id="KW-1185">Reference proteome</keyword>
<sequence length="429" mass="47268">MSGLITNPYFKKYFNQPTSVELGNMVAILEIGAFITSLLAAPLADAKGRRFTVRLGAIVFSIGGAVQTFTQGYRSMCIGRIISGFGVGMLRYAHFWFNLSLALTALLYSMIVPIYQSEISPAEHRGRLACIEFTGNIVGYASSIWIDYFCSFITSDLSWRIPLFIQCLGGIILASGTLVIPESPRFLIDTDQDEEGLRVIANFHDGNLDDPITRSEFTEIKEAILADRAVGDRSYAALFRRYKGRVFLAMSSQAFAQMNGINIVSYYAPLVFEQAGFIGRDAILMTGWNSLFYMASSIVPWMAVALTAIGWFIRIDQSFTPMAVYFVYPETAGVPLEEMDALFGDESNEKDENDDNDDVDDDDDNSSYTQGSGTPGSSLRSGSTSSFRRNNSSTPLVGQGGGPMGMMKRILANMRKKDTGTGSYNQLQH</sequence>
<dbReference type="EMBL" id="JASBWT010000007">
    <property type="protein sequence ID" value="KAJ9103269.1"/>
    <property type="molecule type" value="Genomic_DNA"/>
</dbReference>
<accession>A0ACC2VUZ9</accession>
<proteinExistence type="predicted"/>
<gene>
    <name evidence="1" type="ORF">QFC21_002692</name>
</gene>
<name>A0ACC2VUZ9_9TREE</name>
<protein>
    <submittedName>
        <fullName evidence="1">Uncharacterized protein</fullName>
    </submittedName>
</protein>
<evidence type="ECO:0000313" key="1">
    <source>
        <dbReference type="EMBL" id="KAJ9103269.1"/>
    </source>
</evidence>
<comment type="caution">
    <text evidence="1">The sequence shown here is derived from an EMBL/GenBank/DDBJ whole genome shotgun (WGS) entry which is preliminary data.</text>
</comment>
<evidence type="ECO:0000313" key="2">
    <source>
        <dbReference type="Proteomes" id="UP001227268"/>
    </source>
</evidence>
<organism evidence="1 2">
    <name type="scientific">Naganishia friedmannii</name>
    <dbReference type="NCBI Taxonomy" id="89922"/>
    <lineage>
        <taxon>Eukaryota</taxon>
        <taxon>Fungi</taxon>
        <taxon>Dikarya</taxon>
        <taxon>Basidiomycota</taxon>
        <taxon>Agaricomycotina</taxon>
        <taxon>Tremellomycetes</taxon>
        <taxon>Filobasidiales</taxon>
        <taxon>Filobasidiaceae</taxon>
        <taxon>Naganishia</taxon>
    </lineage>
</organism>